<keyword evidence="7" id="KW-1185">Reference proteome</keyword>
<dbReference type="GO" id="GO:0016020">
    <property type="term" value="C:membrane"/>
    <property type="evidence" value="ECO:0007669"/>
    <property type="project" value="UniProtKB-SubCell"/>
</dbReference>
<evidence type="ECO:0000256" key="4">
    <source>
        <dbReference type="ARBA" id="ARBA00023136"/>
    </source>
</evidence>
<keyword evidence="4 5" id="KW-0472">Membrane</keyword>
<feature type="transmembrane region" description="Helical" evidence="5">
    <location>
        <begin position="80"/>
        <end position="102"/>
    </location>
</feature>
<sequence length="309" mass="31150">MSATLARAADAVDDYLLVWVLCSVAVGVLVPDIAVLTPLATPILAVMIGSISLTLSPAAFRAVRPRPLATILAVQTGMPVAGYFVASALGVGPALTVGFVVLGAVTPELVAPVMTELADGDTALATSVLVIVGVGTLALVPLSVRVLAGESVPVETASVVEQLLLAVVGPMAVAVAVRARFPARVGRYDEFYPSVSALMVILVIGIVTAANAGVLRAGGSTVLLVAAGAVALNAVGYAGGWLASRPFSREERVAALFSVGMRDFAVAAALVVGAGLPTLAALPAVVFGVVEMSSSAALVKVLSRTRFRT</sequence>
<comment type="subcellular location">
    <subcellularLocation>
        <location evidence="1">Membrane</location>
        <topology evidence="1">Multi-pass membrane protein</topology>
    </subcellularLocation>
</comment>
<organism evidence="6 7">
    <name type="scientific">Halosimplex aquaticum</name>
    <dbReference type="NCBI Taxonomy" id="3026162"/>
    <lineage>
        <taxon>Archaea</taxon>
        <taxon>Methanobacteriati</taxon>
        <taxon>Methanobacteriota</taxon>
        <taxon>Stenosarchaea group</taxon>
        <taxon>Halobacteria</taxon>
        <taxon>Halobacteriales</taxon>
        <taxon>Haloarculaceae</taxon>
        <taxon>Halosimplex</taxon>
    </lineage>
</organism>
<feature type="transmembrane region" description="Helical" evidence="5">
    <location>
        <begin position="222"/>
        <end position="242"/>
    </location>
</feature>
<dbReference type="AlphaFoldDB" id="A0ABD5XYQ4"/>
<evidence type="ECO:0000313" key="6">
    <source>
        <dbReference type="EMBL" id="MFC7140262.1"/>
    </source>
</evidence>
<comment type="caution">
    <text evidence="6">The sequence shown here is derived from an EMBL/GenBank/DDBJ whole genome shotgun (WGS) entry which is preliminary data.</text>
</comment>
<dbReference type="PANTHER" id="PTHR10361">
    <property type="entry name" value="SODIUM-BILE ACID COTRANSPORTER"/>
    <property type="match status" value="1"/>
</dbReference>
<evidence type="ECO:0000313" key="7">
    <source>
        <dbReference type="Proteomes" id="UP001596432"/>
    </source>
</evidence>
<dbReference type="Pfam" id="PF01758">
    <property type="entry name" value="SBF"/>
    <property type="match status" value="1"/>
</dbReference>
<dbReference type="InterPro" id="IPR038770">
    <property type="entry name" value="Na+/solute_symporter_sf"/>
</dbReference>
<evidence type="ECO:0000256" key="1">
    <source>
        <dbReference type="ARBA" id="ARBA00004141"/>
    </source>
</evidence>
<gene>
    <name evidence="6" type="ORF">ACFQMA_10520</name>
</gene>
<accession>A0ABD5XYQ4</accession>
<evidence type="ECO:0000256" key="2">
    <source>
        <dbReference type="ARBA" id="ARBA00022692"/>
    </source>
</evidence>
<feature type="transmembrane region" description="Helical" evidence="5">
    <location>
        <begin position="191"/>
        <end position="210"/>
    </location>
</feature>
<feature type="transmembrane region" description="Helical" evidence="5">
    <location>
        <begin position="16"/>
        <end position="36"/>
    </location>
</feature>
<keyword evidence="2 5" id="KW-0812">Transmembrane</keyword>
<dbReference type="GeneID" id="78820544"/>
<dbReference type="InterPro" id="IPR002657">
    <property type="entry name" value="BilAc:Na_symport/Acr3"/>
</dbReference>
<feature type="transmembrane region" description="Helical" evidence="5">
    <location>
        <begin position="123"/>
        <end position="142"/>
    </location>
</feature>
<dbReference type="Gene3D" id="1.20.1530.20">
    <property type="match status" value="1"/>
</dbReference>
<feature type="transmembrane region" description="Helical" evidence="5">
    <location>
        <begin position="43"/>
        <end position="60"/>
    </location>
</feature>
<protein>
    <submittedName>
        <fullName evidence="6">Bile acid:sodium symporter family protein</fullName>
    </submittedName>
</protein>
<dbReference type="InterPro" id="IPR004710">
    <property type="entry name" value="Bilac:Na_transpt"/>
</dbReference>
<dbReference type="RefSeq" id="WP_274325825.1">
    <property type="nucleotide sequence ID" value="NZ_CP118158.1"/>
</dbReference>
<evidence type="ECO:0000256" key="3">
    <source>
        <dbReference type="ARBA" id="ARBA00022989"/>
    </source>
</evidence>
<dbReference type="PANTHER" id="PTHR10361:SF28">
    <property type="entry name" value="P3 PROTEIN-RELATED"/>
    <property type="match status" value="1"/>
</dbReference>
<proteinExistence type="predicted"/>
<evidence type="ECO:0000256" key="5">
    <source>
        <dbReference type="SAM" id="Phobius"/>
    </source>
</evidence>
<dbReference type="EMBL" id="JBHTAS010000001">
    <property type="protein sequence ID" value="MFC7140262.1"/>
    <property type="molecule type" value="Genomic_DNA"/>
</dbReference>
<feature type="transmembrane region" description="Helical" evidence="5">
    <location>
        <begin position="162"/>
        <end position="179"/>
    </location>
</feature>
<dbReference type="Proteomes" id="UP001596432">
    <property type="component" value="Unassembled WGS sequence"/>
</dbReference>
<name>A0ABD5XYQ4_9EURY</name>
<keyword evidence="3 5" id="KW-1133">Transmembrane helix</keyword>
<reference evidence="6 7" key="1">
    <citation type="journal article" date="2019" name="Int. J. Syst. Evol. Microbiol.">
        <title>The Global Catalogue of Microorganisms (GCM) 10K type strain sequencing project: providing services to taxonomists for standard genome sequencing and annotation.</title>
        <authorList>
            <consortium name="The Broad Institute Genomics Platform"/>
            <consortium name="The Broad Institute Genome Sequencing Center for Infectious Disease"/>
            <person name="Wu L."/>
            <person name="Ma J."/>
        </authorList>
    </citation>
    <scope>NUCLEOTIDE SEQUENCE [LARGE SCALE GENOMIC DNA]</scope>
    <source>
        <strain evidence="6 7">XZYJT29</strain>
    </source>
</reference>